<evidence type="ECO:0000313" key="14">
    <source>
        <dbReference type="Proteomes" id="UP000553963"/>
    </source>
</evidence>
<gene>
    <name evidence="10" type="primary">murG</name>
    <name evidence="13" type="ORF">GGR25_003981</name>
</gene>
<comment type="subcellular location">
    <subcellularLocation>
        <location evidence="10">Cell membrane</location>
        <topology evidence="10">Peripheral membrane protein</topology>
        <orientation evidence="10">Cytoplasmic side</orientation>
    </subcellularLocation>
</comment>
<evidence type="ECO:0000256" key="9">
    <source>
        <dbReference type="ARBA" id="ARBA00023316"/>
    </source>
</evidence>
<dbReference type="PANTHER" id="PTHR21015:SF22">
    <property type="entry name" value="GLYCOSYLTRANSFERASE"/>
    <property type="match status" value="1"/>
</dbReference>
<dbReference type="EMBL" id="JACIDS010000005">
    <property type="protein sequence ID" value="MBB3932917.1"/>
    <property type="molecule type" value="Genomic_DNA"/>
</dbReference>
<keyword evidence="7 10" id="KW-0472">Membrane</keyword>
<dbReference type="GO" id="GO:0050511">
    <property type="term" value="F:undecaprenyldiphospho-muramoylpentapeptide beta-N-acetylglucosaminyltransferase activity"/>
    <property type="evidence" value="ECO:0007669"/>
    <property type="project" value="UniProtKB-UniRule"/>
</dbReference>
<protein>
    <recommendedName>
        <fullName evidence="10">UDP-N-acetylglucosamine--N-acetylmuramyl-(pentapeptide) pyrophosphoryl-undecaprenol N-acetylglucosamine transferase</fullName>
        <ecNumber evidence="10">2.4.1.227</ecNumber>
    </recommendedName>
    <alternativeName>
        <fullName evidence="10">Undecaprenyl-PP-MurNAc-pentapeptide-UDPGlcNAc GlcNAc transferase</fullName>
    </alternativeName>
</protein>
<feature type="binding site" evidence="10">
    <location>
        <position position="193"/>
    </location>
    <ligand>
        <name>UDP-N-acetyl-alpha-D-glucosamine</name>
        <dbReference type="ChEBI" id="CHEBI:57705"/>
    </ligand>
</feature>
<dbReference type="GO" id="GO:0005975">
    <property type="term" value="P:carbohydrate metabolic process"/>
    <property type="evidence" value="ECO:0007669"/>
    <property type="project" value="InterPro"/>
</dbReference>
<dbReference type="HAMAP" id="MF_00033">
    <property type="entry name" value="MurG"/>
    <property type="match status" value="1"/>
</dbReference>
<organism evidence="13 14">
    <name type="scientific">Kaistia hirudinis</name>
    <dbReference type="NCBI Taxonomy" id="1293440"/>
    <lineage>
        <taxon>Bacteria</taxon>
        <taxon>Pseudomonadati</taxon>
        <taxon>Pseudomonadota</taxon>
        <taxon>Alphaproteobacteria</taxon>
        <taxon>Hyphomicrobiales</taxon>
        <taxon>Kaistiaceae</taxon>
        <taxon>Kaistia</taxon>
    </lineage>
</organism>
<evidence type="ECO:0000256" key="7">
    <source>
        <dbReference type="ARBA" id="ARBA00023136"/>
    </source>
</evidence>
<dbReference type="GO" id="GO:0008360">
    <property type="term" value="P:regulation of cell shape"/>
    <property type="evidence" value="ECO:0007669"/>
    <property type="project" value="UniProtKB-KW"/>
</dbReference>
<evidence type="ECO:0000256" key="6">
    <source>
        <dbReference type="ARBA" id="ARBA00022984"/>
    </source>
</evidence>
<evidence type="ECO:0000256" key="5">
    <source>
        <dbReference type="ARBA" id="ARBA00022960"/>
    </source>
</evidence>
<evidence type="ECO:0000313" key="13">
    <source>
        <dbReference type="EMBL" id="MBB3932917.1"/>
    </source>
</evidence>
<name>A0A840AV39_9HYPH</name>
<feature type="binding site" evidence="10">
    <location>
        <position position="124"/>
    </location>
    <ligand>
        <name>UDP-N-acetyl-alpha-D-glucosamine</name>
        <dbReference type="ChEBI" id="CHEBI:57705"/>
    </ligand>
</feature>
<keyword evidence="4 10" id="KW-0808">Transferase</keyword>
<comment type="caution">
    <text evidence="13">The sequence shown here is derived from an EMBL/GenBank/DDBJ whole genome shotgun (WGS) entry which is preliminary data.</text>
</comment>
<evidence type="ECO:0000256" key="2">
    <source>
        <dbReference type="ARBA" id="ARBA00022618"/>
    </source>
</evidence>
<dbReference type="CDD" id="cd03785">
    <property type="entry name" value="GT28_MurG"/>
    <property type="match status" value="1"/>
</dbReference>
<dbReference type="Pfam" id="PF03033">
    <property type="entry name" value="Glyco_transf_28"/>
    <property type="match status" value="1"/>
</dbReference>
<dbReference type="GO" id="GO:0005886">
    <property type="term" value="C:plasma membrane"/>
    <property type="evidence" value="ECO:0007669"/>
    <property type="project" value="UniProtKB-SubCell"/>
</dbReference>
<keyword evidence="14" id="KW-1185">Reference proteome</keyword>
<dbReference type="SUPFAM" id="SSF53756">
    <property type="entry name" value="UDP-Glycosyltransferase/glycogen phosphorylase"/>
    <property type="match status" value="1"/>
</dbReference>
<keyword evidence="3 10" id="KW-0328">Glycosyltransferase</keyword>
<accession>A0A840AV39</accession>
<comment type="catalytic activity">
    <reaction evidence="10">
        <text>di-trans,octa-cis-undecaprenyl diphospho-N-acetyl-alpha-D-muramoyl-L-alanyl-D-glutamyl-meso-2,6-diaminopimeloyl-D-alanyl-D-alanine + UDP-N-acetyl-alpha-D-glucosamine = di-trans,octa-cis-undecaprenyl diphospho-[N-acetyl-alpha-D-glucosaminyl-(1-&gt;4)]-N-acetyl-alpha-D-muramoyl-L-alanyl-D-glutamyl-meso-2,6-diaminopimeloyl-D-alanyl-D-alanine + UDP + H(+)</text>
        <dbReference type="Rhea" id="RHEA:31227"/>
        <dbReference type="ChEBI" id="CHEBI:15378"/>
        <dbReference type="ChEBI" id="CHEBI:57705"/>
        <dbReference type="ChEBI" id="CHEBI:58223"/>
        <dbReference type="ChEBI" id="CHEBI:61387"/>
        <dbReference type="ChEBI" id="CHEBI:61388"/>
        <dbReference type="EC" id="2.4.1.227"/>
    </reaction>
</comment>
<dbReference type="GO" id="GO:0009252">
    <property type="term" value="P:peptidoglycan biosynthetic process"/>
    <property type="evidence" value="ECO:0007669"/>
    <property type="project" value="UniProtKB-UniRule"/>
</dbReference>
<evidence type="ECO:0000256" key="8">
    <source>
        <dbReference type="ARBA" id="ARBA00023306"/>
    </source>
</evidence>
<dbReference type="Gene3D" id="3.40.50.2000">
    <property type="entry name" value="Glycogen Phosphorylase B"/>
    <property type="match status" value="2"/>
</dbReference>
<dbReference type="RefSeq" id="WP_183400573.1">
    <property type="nucleotide sequence ID" value="NZ_JACIDS010000005.1"/>
</dbReference>
<dbReference type="AlphaFoldDB" id="A0A840AV39"/>
<evidence type="ECO:0000256" key="3">
    <source>
        <dbReference type="ARBA" id="ARBA00022676"/>
    </source>
</evidence>
<dbReference type="Proteomes" id="UP000553963">
    <property type="component" value="Unassembled WGS sequence"/>
</dbReference>
<feature type="domain" description="Glycosyl transferase family 28 C-terminal" evidence="12">
    <location>
        <begin position="187"/>
        <end position="351"/>
    </location>
</feature>
<keyword evidence="6 10" id="KW-0573">Peptidoglycan synthesis</keyword>
<feature type="binding site" evidence="10">
    <location>
        <begin position="13"/>
        <end position="15"/>
    </location>
    <ligand>
        <name>UDP-N-acetyl-alpha-D-glucosamine</name>
        <dbReference type="ChEBI" id="CHEBI:57705"/>
    </ligand>
</feature>
<evidence type="ECO:0000256" key="10">
    <source>
        <dbReference type="HAMAP-Rule" id="MF_00033"/>
    </source>
</evidence>
<evidence type="ECO:0000259" key="11">
    <source>
        <dbReference type="Pfam" id="PF03033"/>
    </source>
</evidence>
<keyword evidence="9 10" id="KW-0961">Cell wall biogenesis/degradation</keyword>
<feature type="binding site" evidence="10">
    <location>
        <position position="294"/>
    </location>
    <ligand>
        <name>UDP-N-acetyl-alpha-D-glucosamine</name>
        <dbReference type="ChEBI" id="CHEBI:57705"/>
    </ligand>
</feature>
<sequence>MSRGTVLVCAGGTGGHLFPAEALAHALIARGWRVELATDHRVEAYGQDFPAAATHIIRSATPSVKSPLVMAKAGWSLWEGYWQARALMARIGPRVVVGFGGYPTVPPMLAAAHLGIPTIVHDANAVLGRANRLLAKRARVLATSFPDVANGGGRAIVVQTGNPVRSAVVAASAVPFVPLVDGAPLHLVVFGGSQGARFFSDLLPEALGKLEPSVRARLSIVQQCRPEDMARVTQAYAALKVSAELAPFFRDLPARIAASQLVVSRSGASTVCELAVIGRPAIMVPLPHAIDQDQSANARVLASAGGGWIVPQAELTADRLARELTAFLAEPARLEQAALAARSVGRPDADARLADLVERVAAGLSPGESS</sequence>
<keyword evidence="2 10" id="KW-0132">Cell division</keyword>
<comment type="similarity">
    <text evidence="10">Belongs to the glycosyltransferase 28 family. MurG subfamily.</text>
</comment>
<dbReference type="NCBIfam" id="TIGR01133">
    <property type="entry name" value="murG"/>
    <property type="match status" value="1"/>
</dbReference>
<dbReference type="PANTHER" id="PTHR21015">
    <property type="entry name" value="UDP-N-ACETYLGLUCOSAMINE--N-ACETYLMURAMYL-(PENTAPEPTIDE) PYROPHOSPHORYL-UNDECAPRENOL N-ACETYLGLUCOSAMINE TRANSFERASE 1"/>
    <property type="match status" value="1"/>
</dbReference>
<dbReference type="InterPro" id="IPR006009">
    <property type="entry name" value="GlcNAc_MurG"/>
</dbReference>
<dbReference type="GO" id="GO:0071555">
    <property type="term" value="P:cell wall organization"/>
    <property type="evidence" value="ECO:0007669"/>
    <property type="project" value="UniProtKB-KW"/>
</dbReference>
<evidence type="ECO:0000259" key="12">
    <source>
        <dbReference type="Pfam" id="PF04101"/>
    </source>
</evidence>
<feature type="binding site" evidence="10">
    <location>
        <position position="165"/>
    </location>
    <ligand>
        <name>UDP-N-acetyl-alpha-D-glucosamine</name>
        <dbReference type="ChEBI" id="CHEBI:57705"/>
    </ligand>
</feature>
<proteinExistence type="inferred from homology"/>
<dbReference type="GO" id="GO:0051301">
    <property type="term" value="P:cell division"/>
    <property type="evidence" value="ECO:0007669"/>
    <property type="project" value="UniProtKB-KW"/>
</dbReference>
<keyword evidence="5 10" id="KW-0133">Cell shape</keyword>
<reference evidence="13 14" key="1">
    <citation type="submission" date="2020-08" db="EMBL/GenBank/DDBJ databases">
        <title>Genomic Encyclopedia of Type Strains, Phase IV (KMG-IV): sequencing the most valuable type-strain genomes for metagenomic binning, comparative biology and taxonomic classification.</title>
        <authorList>
            <person name="Goeker M."/>
        </authorList>
    </citation>
    <scope>NUCLEOTIDE SEQUENCE [LARGE SCALE GENOMIC DNA]</scope>
    <source>
        <strain evidence="13 14">DSM 25966</strain>
    </source>
</reference>
<dbReference type="EC" id="2.4.1.227" evidence="10"/>
<evidence type="ECO:0000256" key="1">
    <source>
        <dbReference type="ARBA" id="ARBA00022475"/>
    </source>
</evidence>
<comment type="pathway">
    <text evidence="10">Cell wall biogenesis; peptidoglycan biosynthesis.</text>
</comment>
<dbReference type="Pfam" id="PF04101">
    <property type="entry name" value="Glyco_tran_28_C"/>
    <property type="match status" value="1"/>
</dbReference>
<feature type="domain" description="Glycosyltransferase family 28 N-terminal" evidence="11">
    <location>
        <begin position="6"/>
        <end position="139"/>
    </location>
</feature>
<dbReference type="InterPro" id="IPR004276">
    <property type="entry name" value="GlycoTrans_28_N"/>
</dbReference>
<comment type="function">
    <text evidence="10">Cell wall formation. Catalyzes the transfer of a GlcNAc subunit on undecaprenyl-pyrophosphoryl-MurNAc-pentapeptide (lipid intermediate I) to form undecaprenyl-pyrophosphoryl-MurNAc-(pentapeptide)GlcNAc (lipid intermediate II).</text>
</comment>
<evidence type="ECO:0000256" key="4">
    <source>
        <dbReference type="ARBA" id="ARBA00022679"/>
    </source>
</evidence>
<dbReference type="InterPro" id="IPR007235">
    <property type="entry name" value="Glyco_trans_28_C"/>
</dbReference>
<dbReference type="UniPathway" id="UPA00219"/>
<keyword evidence="1 10" id="KW-1003">Cell membrane</keyword>
<comment type="caution">
    <text evidence="10">Lacks conserved residue(s) required for the propagation of feature annotation.</text>
</comment>
<keyword evidence="8 10" id="KW-0131">Cell cycle</keyword>